<dbReference type="GO" id="GO:0006281">
    <property type="term" value="P:DNA repair"/>
    <property type="evidence" value="ECO:0007669"/>
    <property type="project" value="InterPro"/>
</dbReference>
<dbReference type="NCBIfam" id="TIGR02778">
    <property type="entry name" value="ligD_pol"/>
    <property type="match status" value="1"/>
</dbReference>
<dbReference type="AlphaFoldDB" id="A0A410MIY5"/>
<dbReference type="PANTHER" id="PTHR42705:SF2">
    <property type="entry name" value="BIFUNCTIONAL NON-HOMOLOGOUS END JOINING PROTEIN LIGD"/>
    <property type="match status" value="1"/>
</dbReference>
<dbReference type="Gene3D" id="3.30.470.30">
    <property type="entry name" value="DNA ligase/mRNA capping enzyme"/>
    <property type="match status" value="1"/>
</dbReference>
<evidence type="ECO:0000259" key="4">
    <source>
        <dbReference type="Pfam" id="PF01068"/>
    </source>
</evidence>
<dbReference type="Proteomes" id="UP000287756">
    <property type="component" value="Chromosome"/>
</dbReference>
<dbReference type="NCBIfam" id="TIGR02776">
    <property type="entry name" value="NHEJ_ligase_prk"/>
    <property type="match status" value="1"/>
</dbReference>
<dbReference type="PROSITE" id="PS00697">
    <property type="entry name" value="DNA_LIGASE_A1"/>
    <property type="match status" value="1"/>
</dbReference>
<dbReference type="Gene3D" id="2.40.50.140">
    <property type="entry name" value="Nucleic acid-binding proteins"/>
    <property type="match status" value="1"/>
</dbReference>
<dbReference type="GO" id="GO:0005524">
    <property type="term" value="F:ATP binding"/>
    <property type="evidence" value="ECO:0007669"/>
    <property type="project" value="InterPro"/>
</dbReference>
<keyword evidence="6" id="KW-0436">Ligase</keyword>
<dbReference type="SUPFAM" id="SSF56091">
    <property type="entry name" value="DNA ligase/mRNA capping enzyme, catalytic domain"/>
    <property type="match status" value="1"/>
</dbReference>
<accession>A0A410MIY5</accession>
<gene>
    <name evidence="6" type="primary">ligD</name>
    <name evidence="6" type="ORF">HLI_13265</name>
</gene>
<dbReference type="Gene3D" id="3.90.920.10">
    <property type="entry name" value="DNA primase, PRIM domain"/>
    <property type="match status" value="1"/>
</dbReference>
<dbReference type="Pfam" id="PF01068">
    <property type="entry name" value="DNA_ligase_A_M"/>
    <property type="match status" value="1"/>
</dbReference>
<dbReference type="InterPro" id="IPR012340">
    <property type="entry name" value="NA-bd_OB-fold"/>
</dbReference>
<evidence type="ECO:0000256" key="3">
    <source>
        <dbReference type="ARBA" id="ARBA00049990"/>
    </source>
</evidence>
<proteinExistence type="inferred from homology"/>
<organism evidence="6 7">
    <name type="scientific">Halobacillus litoralis</name>
    <dbReference type="NCBI Taxonomy" id="45668"/>
    <lineage>
        <taxon>Bacteria</taxon>
        <taxon>Bacillati</taxon>
        <taxon>Bacillota</taxon>
        <taxon>Bacilli</taxon>
        <taxon>Bacillales</taxon>
        <taxon>Bacillaceae</taxon>
        <taxon>Halobacillus</taxon>
    </lineage>
</organism>
<dbReference type="InterPro" id="IPR014145">
    <property type="entry name" value="LigD_pol_dom"/>
</dbReference>
<dbReference type="InterPro" id="IPR052171">
    <property type="entry name" value="NHEJ_LigD"/>
</dbReference>
<comment type="similarity">
    <text evidence="2">In the C-terminal section; belongs to the ATP-dependent DNA ligase family.</text>
</comment>
<feature type="domain" description="DNA ligase D polymerase" evidence="5">
    <location>
        <begin position="380"/>
        <end position="628"/>
    </location>
</feature>
<dbReference type="PANTHER" id="PTHR42705">
    <property type="entry name" value="BIFUNCTIONAL NON-HOMOLOGOUS END JOINING PROTEIN LIGD"/>
    <property type="match status" value="1"/>
</dbReference>
<dbReference type="Pfam" id="PF21686">
    <property type="entry name" value="LigD_Prim-Pol"/>
    <property type="match status" value="1"/>
</dbReference>
<comment type="similarity">
    <text evidence="3">In the N-terminal section; belongs to the LigD polymerase family.</text>
</comment>
<protein>
    <submittedName>
        <fullName evidence="6">DNA ligase D</fullName>
    </submittedName>
</protein>
<evidence type="ECO:0000256" key="1">
    <source>
        <dbReference type="ARBA" id="ARBA00034003"/>
    </source>
</evidence>
<comment type="catalytic activity">
    <reaction evidence="1">
        <text>ATP + (deoxyribonucleotide)n-3'-hydroxyl + 5'-phospho-(deoxyribonucleotide)m = (deoxyribonucleotide)n+m + AMP + diphosphate.</text>
        <dbReference type="EC" id="6.5.1.1"/>
    </reaction>
</comment>
<evidence type="ECO:0000259" key="5">
    <source>
        <dbReference type="Pfam" id="PF21686"/>
    </source>
</evidence>
<sequence length="648" mass="74817">MSLFSVAACSFTGILTRPKLIVPFHMVCIADTPFSLVFHGSHKICSISLGQTKKKRVLRRKNVMKPMLLSSTAELPKGKEWIYEMKYDGFRAILEVTPSDIKLWSRNGKELSAHFPEITNWKFPQSCLPLKIDGEIVILNTLYQANFPLLQMRGRMRNKEKIQRHAEERPATLLAFDILEDLKSPLSNRKQRLRTVLEKISHPHIREIETFTNPEEIQEKALLHLAEGIAAKSISSPYRPGERVLHWLKWKQWRSVSGFLISYDPENGYYDAATENNQTQELLGRFKHGLSGEESKTLRNFFKDKGYKKKGKWHLEPSICVDIHCLNAQGGDLREPYFHQFRFDLSPAECTSEKLEWDLAIFPDDFEPTHTSKKLWPEVTKEDYLLYIRKAAPYILPFISKKKLTLIRYPDGIDQDSFFQKHYPDHAPGFLKEWKENAEKFMMCNNLSSLVWLANQGALEFHIPFEKAGAASPDEIVLDLDPPDRDHFHLAVTASRLLKHVLDELEVVSFIKTSGNKGMQIHIPIKEGDFSYEETRQITEALAALLVNEEPELFTTERLKKNRGVRLYIDYVQHAEGKTIIAPYSTRATDRASVAAPLYWSEVKEGLTPETFNIHSIIERVHQKGCPFREYENARDKQPVSKLKKLIQ</sequence>
<dbReference type="KEGG" id="hli:HLI_13265"/>
<dbReference type="GO" id="GO:0003910">
    <property type="term" value="F:DNA ligase (ATP) activity"/>
    <property type="evidence" value="ECO:0007669"/>
    <property type="project" value="UniProtKB-EC"/>
</dbReference>
<dbReference type="CDD" id="cd07906">
    <property type="entry name" value="Adenylation_DNA_ligase_LigD_LigC"/>
    <property type="match status" value="1"/>
</dbReference>
<evidence type="ECO:0000313" key="6">
    <source>
        <dbReference type="EMBL" id="QAS54650.1"/>
    </source>
</evidence>
<dbReference type="OrthoDB" id="9802472at2"/>
<dbReference type="InterPro" id="IPR016059">
    <property type="entry name" value="DNA_ligase_ATP-dep_CS"/>
</dbReference>
<dbReference type="InterPro" id="IPR014143">
    <property type="entry name" value="NHEJ_ligase_prk"/>
</dbReference>
<feature type="domain" description="ATP-dependent DNA ligase family profile" evidence="4">
    <location>
        <begin position="77"/>
        <end position="251"/>
    </location>
</feature>
<evidence type="ECO:0000313" key="7">
    <source>
        <dbReference type="Proteomes" id="UP000287756"/>
    </source>
</evidence>
<name>A0A410MIY5_9BACI</name>
<reference evidence="6 7" key="1">
    <citation type="submission" date="2018-01" db="EMBL/GenBank/DDBJ databases">
        <title>The whole genome sequencing and assembly of Halobacillus litoralis ERB031 strain.</title>
        <authorList>
            <person name="Lee S.-J."/>
            <person name="Park M.-K."/>
            <person name="Kim J.-Y."/>
            <person name="Lee Y.-J."/>
            <person name="Yi H."/>
            <person name="Bahn Y.-S."/>
            <person name="Kim J.F."/>
            <person name="Lee D.-W."/>
        </authorList>
    </citation>
    <scope>NUCLEOTIDE SEQUENCE [LARGE SCALE GENOMIC DNA]</scope>
    <source>
        <strain evidence="6 7">ERB 031</strain>
    </source>
</reference>
<evidence type="ECO:0000256" key="2">
    <source>
        <dbReference type="ARBA" id="ARBA00049981"/>
    </source>
</evidence>
<dbReference type="InterPro" id="IPR012310">
    <property type="entry name" value="DNA_ligase_ATP-dep_cent"/>
</dbReference>
<dbReference type="EMBL" id="CP026118">
    <property type="protein sequence ID" value="QAS54650.1"/>
    <property type="molecule type" value="Genomic_DNA"/>
</dbReference>
<dbReference type="GO" id="GO:0006310">
    <property type="term" value="P:DNA recombination"/>
    <property type="evidence" value="ECO:0007669"/>
    <property type="project" value="InterPro"/>
</dbReference>